<comment type="caution">
    <text evidence="1">The sequence shown here is derived from an EMBL/GenBank/DDBJ whole genome shotgun (WGS) entry which is preliminary data.</text>
</comment>
<protein>
    <recommendedName>
        <fullName evidence="3">Polyketide cyclase/dehydrase</fullName>
    </recommendedName>
</protein>
<gene>
    <name evidence="1" type="ORF">BN11_3160012</name>
</gene>
<evidence type="ECO:0000313" key="2">
    <source>
        <dbReference type="Proteomes" id="UP000035763"/>
    </source>
</evidence>
<accession>W6K3R4</accession>
<dbReference type="Pfam" id="PF10604">
    <property type="entry name" value="Polyketide_cyc2"/>
    <property type="match status" value="1"/>
</dbReference>
<sequence>MITIERTVSTTTDAETVSTYLADFTNAEEWDSGTKSCALISGDGGVGTRYRNVSTFAGRTVELVYEVIDRTDDRLVIEGSNRTTTSRDTITTVAAGGGSDVIYRADFTLQGPARFLGLVMRILLNRLANRTAAQMKTVLDSLTARS</sequence>
<proteinExistence type="predicted"/>
<dbReference type="InterPro" id="IPR019587">
    <property type="entry name" value="Polyketide_cyclase/dehydratase"/>
</dbReference>
<dbReference type="Proteomes" id="UP000035763">
    <property type="component" value="Unassembled WGS sequence"/>
</dbReference>
<dbReference type="SUPFAM" id="SSF55961">
    <property type="entry name" value="Bet v1-like"/>
    <property type="match status" value="1"/>
</dbReference>
<dbReference type="Gene3D" id="3.30.530.20">
    <property type="match status" value="1"/>
</dbReference>
<dbReference type="AlphaFoldDB" id="W6K3R4"/>
<name>W6K3R4_9MICO</name>
<evidence type="ECO:0008006" key="3">
    <source>
        <dbReference type="Google" id="ProtNLM"/>
    </source>
</evidence>
<dbReference type="RefSeq" id="WP_048699357.1">
    <property type="nucleotide sequence ID" value="NZ_HG764815.1"/>
</dbReference>
<reference evidence="1 2" key="1">
    <citation type="journal article" date="2013" name="ISME J.">
        <title>A metabolic model for members of the genus Tetrasphaera involved in enhanced biological phosphorus removal.</title>
        <authorList>
            <person name="Kristiansen R."/>
            <person name="Nguyen H.T.T."/>
            <person name="Saunders A.M."/>
            <person name="Nielsen J.L."/>
            <person name="Wimmer R."/>
            <person name="Le V.Q."/>
            <person name="McIlroy S.J."/>
            <person name="Petrovski S."/>
            <person name="Seviour R.J."/>
            <person name="Calteau A."/>
            <person name="Nielsen K.L."/>
            <person name="Nielsen P.H."/>
        </authorList>
    </citation>
    <scope>NUCLEOTIDE SEQUENCE [LARGE SCALE GENOMIC DNA]</scope>
    <source>
        <strain evidence="1 2">Ben110</strain>
    </source>
</reference>
<keyword evidence="2" id="KW-1185">Reference proteome</keyword>
<dbReference type="OrthoDB" id="3371087at2"/>
<dbReference type="EMBL" id="CAJA01000242">
    <property type="protein sequence ID" value="CCH73719.1"/>
    <property type="molecule type" value="Genomic_DNA"/>
</dbReference>
<dbReference type="STRING" id="1193182.BN11_3160012"/>
<evidence type="ECO:0000313" key="1">
    <source>
        <dbReference type="EMBL" id="CCH73719.1"/>
    </source>
</evidence>
<organism evidence="1 2">
    <name type="scientific">Nostocoides australiense Ben110</name>
    <dbReference type="NCBI Taxonomy" id="1193182"/>
    <lineage>
        <taxon>Bacteria</taxon>
        <taxon>Bacillati</taxon>
        <taxon>Actinomycetota</taxon>
        <taxon>Actinomycetes</taxon>
        <taxon>Micrococcales</taxon>
        <taxon>Intrasporangiaceae</taxon>
        <taxon>Nostocoides</taxon>
    </lineage>
</organism>
<dbReference type="InterPro" id="IPR023393">
    <property type="entry name" value="START-like_dom_sf"/>
</dbReference>